<dbReference type="RefSeq" id="WP_146564247.1">
    <property type="nucleotide sequence ID" value="NZ_SIHJ01000001.1"/>
</dbReference>
<comment type="similarity">
    <text evidence="1 8">Belongs to the cytochrome P450 family.</text>
</comment>
<evidence type="ECO:0000256" key="1">
    <source>
        <dbReference type="ARBA" id="ARBA00010617"/>
    </source>
</evidence>
<accession>A0A5C5VG57</accession>
<dbReference type="SUPFAM" id="SSF48264">
    <property type="entry name" value="Cytochrome P450"/>
    <property type="match status" value="1"/>
</dbReference>
<dbReference type="GO" id="GO:0016705">
    <property type="term" value="F:oxidoreductase activity, acting on paired donors, with incorporation or reduction of molecular oxygen"/>
    <property type="evidence" value="ECO:0007669"/>
    <property type="project" value="InterPro"/>
</dbReference>
<gene>
    <name evidence="9" type="primary">ptlI</name>
    <name evidence="9" type="ORF">KOR34_18720</name>
</gene>
<dbReference type="EC" id="1.14.15.32" evidence="9"/>
<comment type="caution">
    <text evidence="9">The sequence shown here is derived from an EMBL/GenBank/DDBJ whole genome shotgun (WGS) entry which is preliminary data.</text>
</comment>
<keyword evidence="2 7" id="KW-0349">Heme</keyword>
<organism evidence="9 10">
    <name type="scientific">Posidoniimonas corsicana</name>
    <dbReference type="NCBI Taxonomy" id="1938618"/>
    <lineage>
        <taxon>Bacteria</taxon>
        <taxon>Pseudomonadati</taxon>
        <taxon>Planctomycetota</taxon>
        <taxon>Planctomycetia</taxon>
        <taxon>Pirellulales</taxon>
        <taxon>Lacipirellulaceae</taxon>
        <taxon>Posidoniimonas</taxon>
    </lineage>
</organism>
<evidence type="ECO:0000256" key="5">
    <source>
        <dbReference type="ARBA" id="ARBA00023004"/>
    </source>
</evidence>
<dbReference type="Proteomes" id="UP000316714">
    <property type="component" value="Unassembled WGS sequence"/>
</dbReference>
<dbReference type="InterPro" id="IPR001128">
    <property type="entry name" value="Cyt_P450"/>
</dbReference>
<evidence type="ECO:0000256" key="7">
    <source>
        <dbReference type="PIRSR" id="PIRSR602401-1"/>
    </source>
</evidence>
<evidence type="ECO:0000256" key="3">
    <source>
        <dbReference type="ARBA" id="ARBA00022723"/>
    </source>
</evidence>
<dbReference type="InterPro" id="IPR017972">
    <property type="entry name" value="Cyt_P450_CS"/>
</dbReference>
<dbReference type="GO" id="GO:0020037">
    <property type="term" value="F:heme binding"/>
    <property type="evidence" value="ECO:0007669"/>
    <property type="project" value="InterPro"/>
</dbReference>
<protein>
    <submittedName>
        <fullName evidence="9">Pentalenene oxygenase</fullName>
        <ecNumber evidence="9">1.14.15.32</ecNumber>
    </submittedName>
</protein>
<evidence type="ECO:0000313" key="10">
    <source>
        <dbReference type="Proteomes" id="UP000316714"/>
    </source>
</evidence>
<dbReference type="PANTHER" id="PTHR24291:SF50">
    <property type="entry name" value="BIFUNCTIONAL ALBAFLAVENONE MONOOXYGENASE_TERPENE SYNTHASE"/>
    <property type="match status" value="1"/>
</dbReference>
<keyword evidence="6 8" id="KW-0503">Monooxygenase</keyword>
<dbReference type="InterPro" id="IPR036396">
    <property type="entry name" value="Cyt_P450_sf"/>
</dbReference>
<evidence type="ECO:0000256" key="6">
    <source>
        <dbReference type="ARBA" id="ARBA00023033"/>
    </source>
</evidence>
<dbReference type="GO" id="GO:0004497">
    <property type="term" value="F:monooxygenase activity"/>
    <property type="evidence" value="ECO:0007669"/>
    <property type="project" value="UniProtKB-KW"/>
</dbReference>
<reference evidence="9 10" key="1">
    <citation type="submission" date="2019-02" db="EMBL/GenBank/DDBJ databases">
        <title>Deep-cultivation of Planctomycetes and their phenomic and genomic characterization uncovers novel biology.</title>
        <authorList>
            <person name="Wiegand S."/>
            <person name="Jogler M."/>
            <person name="Boedeker C."/>
            <person name="Pinto D."/>
            <person name="Vollmers J."/>
            <person name="Rivas-Marin E."/>
            <person name="Kohn T."/>
            <person name="Peeters S.H."/>
            <person name="Heuer A."/>
            <person name="Rast P."/>
            <person name="Oberbeckmann S."/>
            <person name="Bunk B."/>
            <person name="Jeske O."/>
            <person name="Meyerdierks A."/>
            <person name="Storesund J.E."/>
            <person name="Kallscheuer N."/>
            <person name="Luecker S."/>
            <person name="Lage O.M."/>
            <person name="Pohl T."/>
            <person name="Merkel B.J."/>
            <person name="Hornburger P."/>
            <person name="Mueller R.-W."/>
            <person name="Bruemmer F."/>
            <person name="Labrenz M."/>
            <person name="Spormann A.M."/>
            <person name="Op Den Camp H."/>
            <person name="Overmann J."/>
            <person name="Amann R."/>
            <person name="Jetten M.S.M."/>
            <person name="Mascher T."/>
            <person name="Medema M.H."/>
            <person name="Devos D.P."/>
            <person name="Kaster A.-K."/>
            <person name="Ovreas L."/>
            <person name="Rohde M."/>
            <person name="Galperin M.Y."/>
            <person name="Jogler C."/>
        </authorList>
    </citation>
    <scope>NUCLEOTIDE SEQUENCE [LARGE SCALE GENOMIC DNA]</scope>
    <source>
        <strain evidence="9 10">KOR34</strain>
    </source>
</reference>
<dbReference type="Pfam" id="PF00067">
    <property type="entry name" value="p450"/>
    <property type="match status" value="1"/>
</dbReference>
<keyword evidence="10" id="KW-1185">Reference proteome</keyword>
<dbReference type="PRINTS" id="PR00463">
    <property type="entry name" value="EP450I"/>
</dbReference>
<proteinExistence type="inferred from homology"/>
<evidence type="ECO:0000313" key="9">
    <source>
        <dbReference type="EMBL" id="TWT36927.1"/>
    </source>
</evidence>
<keyword evidence="5 7" id="KW-0408">Iron</keyword>
<evidence type="ECO:0000256" key="8">
    <source>
        <dbReference type="RuleBase" id="RU000461"/>
    </source>
</evidence>
<dbReference type="EMBL" id="SIHJ01000001">
    <property type="protein sequence ID" value="TWT36927.1"/>
    <property type="molecule type" value="Genomic_DNA"/>
</dbReference>
<name>A0A5C5VG57_9BACT</name>
<evidence type="ECO:0000256" key="4">
    <source>
        <dbReference type="ARBA" id="ARBA00023002"/>
    </source>
</evidence>
<feature type="binding site" description="axial binding residue" evidence="7">
    <location>
        <position position="399"/>
    </location>
    <ligand>
        <name>heme</name>
        <dbReference type="ChEBI" id="CHEBI:30413"/>
    </ligand>
    <ligandPart>
        <name>Fe</name>
        <dbReference type="ChEBI" id="CHEBI:18248"/>
    </ligandPart>
</feature>
<dbReference type="Gene3D" id="1.10.630.10">
    <property type="entry name" value="Cytochrome P450"/>
    <property type="match status" value="1"/>
</dbReference>
<sequence>MARSDPRTFDGSLAATPWSYRLWMLAGSRERFFETLTQEFGDFVRYRGVLSFYLVNHPALVKQVLQETNRGFDKNSPLYDRFRRAFGDGLVVAEGDQWKRSRAVVQRVMGPGPVRSYFDLMVGSADTLAAEWTRAAREEAVFDAAPEMDRLTLEVIGRALFEDGFDEAADSIRRWTQVIDHYSSKAPLPIVRSAWFPSTLNLRLGSTLREFHGFIQAMIDRARAAPAGGGLLSMLCQPAEDSDLPRLSDKEIRDEALGMIVGGHETSSVALTWIWYELSRHPEVEARLHEELDGVLGNGPLAADHLPRLVYTKMVIDETLRLHPPFWFENRNVMREVQLGGQTLPAGTMVAFSRYALHRHPGFWTDPEAFDPERFRPGAEENPRSTHAYVPFGGGPRVCVGVHFAVQELVVLLASLASRFRVQVDSSHRHAVSALLTMRPKHGLRVRVTQRRPGTDR</sequence>
<dbReference type="InterPro" id="IPR002401">
    <property type="entry name" value="Cyt_P450_E_grp-I"/>
</dbReference>
<dbReference type="PANTHER" id="PTHR24291">
    <property type="entry name" value="CYTOCHROME P450 FAMILY 4"/>
    <property type="match status" value="1"/>
</dbReference>
<dbReference type="OrthoDB" id="9789468at2"/>
<dbReference type="InterPro" id="IPR050196">
    <property type="entry name" value="Cytochrome_P450_Monoox"/>
</dbReference>
<dbReference type="PRINTS" id="PR00385">
    <property type="entry name" value="P450"/>
</dbReference>
<evidence type="ECO:0000256" key="2">
    <source>
        <dbReference type="ARBA" id="ARBA00022617"/>
    </source>
</evidence>
<keyword evidence="4 8" id="KW-0560">Oxidoreductase</keyword>
<comment type="cofactor">
    <cofactor evidence="7">
        <name>heme</name>
        <dbReference type="ChEBI" id="CHEBI:30413"/>
    </cofactor>
</comment>
<dbReference type="GO" id="GO:0005506">
    <property type="term" value="F:iron ion binding"/>
    <property type="evidence" value="ECO:0007669"/>
    <property type="project" value="InterPro"/>
</dbReference>
<dbReference type="PROSITE" id="PS00086">
    <property type="entry name" value="CYTOCHROME_P450"/>
    <property type="match status" value="1"/>
</dbReference>
<keyword evidence="3 7" id="KW-0479">Metal-binding</keyword>
<dbReference type="AlphaFoldDB" id="A0A5C5VG57"/>